<evidence type="ECO:0000256" key="14">
    <source>
        <dbReference type="PROSITE-ProRule" id="PRU00560"/>
    </source>
</evidence>
<evidence type="ECO:0000256" key="8">
    <source>
        <dbReference type="ARBA" id="ARBA00023125"/>
    </source>
</evidence>
<keyword evidence="9" id="KW-0234">DNA repair</keyword>
<protein>
    <recommendedName>
        <fullName evidence="12">DNA 3'-5' helicase</fullName>
        <ecNumber evidence="12">5.6.2.4</ecNumber>
    </recommendedName>
</protein>
<comment type="catalytic activity">
    <reaction evidence="11">
        <text>Couples ATP hydrolysis with the unwinding of duplex DNA by translocating in the 3'-5' direction.</text>
        <dbReference type="EC" id="5.6.2.4"/>
    </reaction>
</comment>
<evidence type="ECO:0000313" key="18">
    <source>
        <dbReference type="EMBL" id="AXR82473.1"/>
    </source>
</evidence>
<feature type="region of interest" description="Disordered" evidence="15">
    <location>
        <begin position="950"/>
        <end position="972"/>
    </location>
</feature>
<comment type="catalytic activity">
    <reaction evidence="13">
        <text>ATP + H2O = ADP + phosphate + H(+)</text>
        <dbReference type="Rhea" id="RHEA:13065"/>
        <dbReference type="ChEBI" id="CHEBI:15377"/>
        <dbReference type="ChEBI" id="CHEBI:15378"/>
        <dbReference type="ChEBI" id="CHEBI:30616"/>
        <dbReference type="ChEBI" id="CHEBI:43474"/>
        <dbReference type="ChEBI" id="CHEBI:456216"/>
        <dbReference type="EC" id="5.6.2.4"/>
    </reaction>
</comment>
<dbReference type="SUPFAM" id="SSF52540">
    <property type="entry name" value="P-loop containing nucleoside triphosphate hydrolases"/>
    <property type="match status" value="1"/>
</dbReference>
<dbReference type="InterPro" id="IPR014017">
    <property type="entry name" value="DNA_helicase_UvrD-like_C"/>
</dbReference>
<dbReference type="OrthoDB" id="203178at2157"/>
<keyword evidence="7 14" id="KW-0067">ATP-binding</keyword>
<dbReference type="Gene3D" id="3.40.50.300">
    <property type="entry name" value="P-loop containing nucleotide triphosphate hydrolases"/>
    <property type="match status" value="3"/>
</dbReference>
<dbReference type="InterPro" id="IPR000212">
    <property type="entry name" value="DNA_helicase_UvrD/REP"/>
</dbReference>
<evidence type="ECO:0000256" key="12">
    <source>
        <dbReference type="ARBA" id="ARBA00034808"/>
    </source>
</evidence>
<evidence type="ECO:0000256" key="13">
    <source>
        <dbReference type="ARBA" id="ARBA00048988"/>
    </source>
</evidence>
<dbReference type="GeneID" id="37642973"/>
<dbReference type="EMBL" id="CP027033">
    <property type="protein sequence ID" value="AXR82473.1"/>
    <property type="molecule type" value="Genomic_DNA"/>
</dbReference>
<evidence type="ECO:0000256" key="11">
    <source>
        <dbReference type="ARBA" id="ARBA00034617"/>
    </source>
</evidence>
<keyword evidence="5 14" id="KW-0347">Helicase</keyword>
<dbReference type="Pfam" id="PF13361">
    <property type="entry name" value="UvrD_C"/>
    <property type="match status" value="1"/>
</dbReference>
<keyword evidence="1" id="KW-0540">Nuclease</keyword>
<dbReference type="GO" id="GO:0000725">
    <property type="term" value="P:recombinational repair"/>
    <property type="evidence" value="ECO:0007669"/>
    <property type="project" value="TreeGrafter"/>
</dbReference>
<evidence type="ECO:0000256" key="9">
    <source>
        <dbReference type="ARBA" id="ARBA00023204"/>
    </source>
</evidence>
<keyword evidence="2 14" id="KW-0547">Nucleotide-binding</keyword>
<feature type="domain" description="UvrD-like helicase ATP-binding" evidence="16">
    <location>
        <begin position="7"/>
        <end position="522"/>
    </location>
</feature>
<keyword evidence="6" id="KW-0269">Exonuclease</keyword>
<name>A0A346PSH8_9EURY</name>
<dbReference type="InterPro" id="IPR014016">
    <property type="entry name" value="UvrD-like_ATP-bd"/>
</dbReference>
<evidence type="ECO:0000256" key="4">
    <source>
        <dbReference type="ARBA" id="ARBA00022801"/>
    </source>
</evidence>
<dbReference type="InterPro" id="IPR011604">
    <property type="entry name" value="PDDEXK-like_dom_sf"/>
</dbReference>
<evidence type="ECO:0000313" key="19">
    <source>
        <dbReference type="Proteomes" id="UP000258613"/>
    </source>
</evidence>
<dbReference type="PANTHER" id="PTHR11070">
    <property type="entry name" value="UVRD / RECB / PCRA DNA HELICASE FAMILY MEMBER"/>
    <property type="match status" value="1"/>
</dbReference>
<feature type="domain" description="UvrD-like helicase C-terminal" evidence="17">
    <location>
        <begin position="560"/>
        <end position="857"/>
    </location>
</feature>
<dbReference type="RefSeq" id="WP_117369112.1">
    <property type="nucleotide sequence ID" value="NZ_CP027033.1"/>
</dbReference>
<dbReference type="GO" id="GO:0005524">
    <property type="term" value="F:ATP binding"/>
    <property type="evidence" value="ECO:0007669"/>
    <property type="project" value="UniProtKB-UniRule"/>
</dbReference>
<dbReference type="EC" id="5.6.2.4" evidence="12"/>
<accession>A0A346PSH8</accession>
<dbReference type="PANTHER" id="PTHR11070:SF48">
    <property type="entry name" value="ATP-DEPENDENT HELICASE_NUCLEASE SUBUNIT A"/>
    <property type="match status" value="1"/>
</dbReference>
<evidence type="ECO:0000256" key="3">
    <source>
        <dbReference type="ARBA" id="ARBA00022763"/>
    </source>
</evidence>
<keyword evidence="10" id="KW-0413">Isomerase</keyword>
<feature type="region of interest" description="Disordered" evidence="15">
    <location>
        <begin position="1083"/>
        <end position="1103"/>
    </location>
</feature>
<keyword evidence="19" id="KW-1185">Reference proteome</keyword>
<feature type="region of interest" description="Disordered" evidence="15">
    <location>
        <begin position="618"/>
        <end position="645"/>
    </location>
</feature>
<dbReference type="PROSITE" id="PS51217">
    <property type="entry name" value="UVRD_HELICASE_CTER"/>
    <property type="match status" value="1"/>
</dbReference>
<evidence type="ECO:0000256" key="6">
    <source>
        <dbReference type="ARBA" id="ARBA00022839"/>
    </source>
</evidence>
<sequence length="1295" mass="144510">MSEDEVFTLEPEQQTAARTLDRNVSVEAGAGTGKTTTLTERYVTILRTHIDGPETLAEEVEEGEAPYRIPDDVERITDPEEARRLPERIVVTTFTERAAEDLKASIRSEIRDHLDEIDDPAKWELWRAAADGVASSYIHTIHGFCNRILQEYAISTSGVDPNFEVLEEDDAALLAVTAVAELIEDEPQEVGTLAPLFDRSKLGEVLTGLISEREMTEAWIEDFDEFEEKGEYEAFLVSIHPFAANPETILDDVMNDVETLCEILLDDDVCDRIGSRSMKSVGRPLQDWHDRAARTPVESLSPFERLSLCIELCDVLTNGDNEAYAEGTYFGNKGFRTGSGDVETRYAEAMAAVLDGVKPADQEIDSDIDPDRDAHEYLQSLASLTQTALDRYDRRKERRGVLDYNDLIRLTIQFLENGDQTEVERLRSDLDYVMVDEFQDTNDLQWRLVKALAGDSRSQDSADRPFDADNVFVVGDSKQSIYRFRDADVTVFDTARDTLESANESHGTPDDGPPLVTNFRTLPTTLGAINGLFGNVFEYGGSEPFEAVAGPLRAGRNNDQHIDPIVEYVPVPVDDELRDRLFDDDHDLHELPASEPADIEANAIAGRIVELLNGDARVTDDDTESGSGTGNSDDGDASGRPIEPDDIAVLIRSRSDLKDYERALRKASIPYTVVKGEGFFETPEIRAFVSLFRALNDPNDEIALYAALRSPLCGLSDETIARVHEPKTPLWESLRTTDVEAARTVAEDIQRWRAYAGTTDSTTVSRVDGWVELADRIVEETGYLVSVTADERGVAAVANVDKFSEKLREFDVAGVPSLDRVVARLNEQSEQGRTEAEANVAAEGSGVRIMTIHEAKGQEFPVVVVPGLSKGFTDRGRLANGSVEFELVPIDGERRPVFGLNVPGEWGEDDNGTLMRHIARERRRAEERAEEKRVLYVGCTRAEDHLILTGQHTSDSDSETGVTPPDPTDAGSMRDWIQPTLFDVEDDAVESWTELEENSQFATSLEYQLDGETKTGEFTVRLPTGTGTYDGDTEAIEPQTKRSAYEYELPWEIRLSPSALTGLEDGSMELTANDTERCIRPITTEKAETRETNDRSSSDEQPGISAAVFGQAVHRLCEVRPPRQTWRSFIEQVFSEERSVGSDEPLQASSGDLDAIEGAAECAIRFIEDLHERSEMLATYDEFPIELTFPNGELQGYIDHLVVTPDRYHVVDYKTDRTGDNESVEEFLERRANHHEPQVMAYAASLMQADPERDVSVTLFFIDIDRPYTWGSNEVEDAYEVTNKRIRSALMSKKH</sequence>
<feature type="compositionally biased region" description="Basic and acidic residues" evidence="15">
    <location>
        <begin position="1083"/>
        <end position="1098"/>
    </location>
</feature>
<evidence type="ECO:0000256" key="5">
    <source>
        <dbReference type="ARBA" id="ARBA00022806"/>
    </source>
</evidence>
<dbReference type="InterPro" id="IPR038726">
    <property type="entry name" value="PDDEXK_AddAB-type"/>
</dbReference>
<dbReference type="KEGG" id="nag:AArcMg_2481"/>
<feature type="binding site" evidence="14">
    <location>
        <begin position="28"/>
        <end position="35"/>
    </location>
    <ligand>
        <name>ATP</name>
        <dbReference type="ChEBI" id="CHEBI:30616"/>
    </ligand>
</feature>
<reference evidence="19" key="1">
    <citation type="submission" date="2018-02" db="EMBL/GenBank/DDBJ databases">
        <title>Phenotypic and genomic properties of facultatively anaerobic sulfur-reducing natronoarchaea from hypersaline soda lakes.</title>
        <authorList>
            <person name="Sorokin D.Y."/>
            <person name="Kublanov I.V."/>
            <person name="Roman P."/>
            <person name="Sinninghe Damste J.S."/>
            <person name="Golyshin P.N."/>
            <person name="Rojo D."/>
            <person name="Ciordia S."/>
            <person name="Mena M.D.C."/>
            <person name="Ferrer M."/>
            <person name="Messina E."/>
            <person name="Smedile F."/>
            <person name="La Spada G."/>
            <person name="La Cono V."/>
            <person name="Yakimov M.M."/>
        </authorList>
    </citation>
    <scope>NUCLEOTIDE SEQUENCE [LARGE SCALE GENOMIC DNA]</scope>
    <source>
        <strain evidence="19">AArc-Mg</strain>
    </source>
</reference>
<organism evidence="18 19">
    <name type="scientific">Natrarchaeobaculum sulfurireducens</name>
    <dbReference type="NCBI Taxonomy" id="2044521"/>
    <lineage>
        <taxon>Archaea</taxon>
        <taxon>Methanobacteriati</taxon>
        <taxon>Methanobacteriota</taxon>
        <taxon>Stenosarchaea group</taxon>
        <taxon>Halobacteria</taxon>
        <taxon>Halobacteriales</taxon>
        <taxon>Natrialbaceae</taxon>
        <taxon>Natrarchaeobaculum</taxon>
    </lineage>
</organism>
<dbReference type="InterPro" id="IPR011335">
    <property type="entry name" value="Restrct_endonuc-II-like"/>
</dbReference>
<dbReference type="Gene3D" id="3.30.160.800">
    <property type="match status" value="1"/>
</dbReference>
<evidence type="ECO:0000256" key="1">
    <source>
        <dbReference type="ARBA" id="ARBA00022722"/>
    </source>
</evidence>
<dbReference type="InterPro" id="IPR027417">
    <property type="entry name" value="P-loop_NTPase"/>
</dbReference>
<evidence type="ECO:0000256" key="7">
    <source>
        <dbReference type="ARBA" id="ARBA00022840"/>
    </source>
</evidence>
<keyword evidence="4 14" id="KW-0378">Hydrolase</keyword>
<dbReference type="PROSITE" id="PS51198">
    <property type="entry name" value="UVRD_HELICASE_ATP_BIND"/>
    <property type="match status" value="1"/>
</dbReference>
<proteinExistence type="predicted"/>
<evidence type="ECO:0000259" key="16">
    <source>
        <dbReference type="PROSITE" id="PS51198"/>
    </source>
</evidence>
<dbReference type="Proteomes" id="UP000258613">
    <property type="component" value="Chromosome"/>
</dbReference>
<evidence type="ECO:0000259" key="17">
    <source>
        <dbReference type="PROSITE" id="PS51217"/>
    </source>
</evidence>
<keyword evidence="8" id="KW-0238">DNA-binding</keyword>
<dbReference type="GO" id="GO:0003677">
    <property type="term" value="F:DNA binding"/>
    <property type="evidence" value="ECO:0007669"/>
    <property type="project" value="UniProtKB-KW"/>
</dbReference>
<evidence type="ECO:0000256" key="15">
    <source>
        <dbReference type="SAM" id="MobiDB-lite"/>
    </source>
</evidence>
<evidence type="ECO:0000256" key="10">
    <source>
        <dbReference type="ARBA" id="ARBA00023235"/>
    </source>
</evidence>
<keyword evidence="3" id="KW-0227">DNA damage</keyword>
<dbReference type="GO" id="GO:0043138">
    <property type="term" value="F:3'-5' DNA helicase activity"/>
    <property type="evidence" value="ECO:0007669"/>
    <property type="project" value="UniProtKB-EC"/>
</dbReference>
<gene>
    <name evidence="18" type="ORF">AArcMg_2481</name>
</gene>
<dbReference type="Gene3D" id="1.10.486.10">
    <property type="entry name" value="PCRA, domain 4"/>
    <property type="match status" value="1"/>
</dbReference>
<dbReference type="GO" id="GO:0004527">
    <property type="term" value="F:exonuclease activity"/>
    <property type="evidence" value="ECO:0007669"/>
    <property type="project" value="UniProtKB-KW"/>
</dbReference>
<dbReference type="SUPFAM" id="SSF52980">
    <property type="entry name" value="Restriction endonuclease-like"/>
    <property type="match status" value="1"/>
</dbReference>
<dbReference type="Gene3D" id="3.90.320.10">
    <property type="match status" value="1"/>
</dbReference>
<dbReference type="Pfam" id="PF12705">
    <property type="entry name" value="PDDEXK_1"/>
    <property type="match status" value="1"/>
</dbReference>
<dbReference type="Pfam" id="PF00580">
    <property type="entry name" value="UvrD-helicase"/>
    <property type="match status" value="2"/>
</dbReference>
<evidence type="ECO:0000256" key="2">
    <source>
        <dbReference type="ARBA" id="ARBA00022741"/>
    </source>
</evidence>